<dbReference type="PATRIC" id="fig|1280946.3.peg.1886"/>
<reference evidence="1 2" key="1">
    <citation type="journal article" date="2014" name="Antonie Van Leeuwenhoek">
        <title>Hyphomonas beringensis sp. nov. and Hyphomonas chukchiensis sp. nov., isolated from surface seawater of the Bering Sea and Chukchi Sea.</title>
        <authorList>
            <person name="Li C."/>
            <person name="Lai Q."/>
            <person name="Li G."/>
            <person name="Dong C."/>
            <person name="Wang J."/>
            <person name="Liao Y."/>
            <person name="Shao Z."/>
        </authorList>
    </citation>
    <scope>NUCLEOTIDE SEQUENCE [LARGE SCALE GENOMIC DNA]</scope>
    <source>
        <strain evidence="1 2">25B14_1</strain>
    </source>
</reference>
<dbReference type="EMBL" id="AWFF01000038">
    <property type="protein sequence ID" value="KCZ54334.1"/>
    <property type="molecule type" value="Genomic_DNA"/>
</dbReference>
<gene>
    <name evidence="1" type="ORF">HY29_14385</name>
</gene>
<organism evidence="1 2">
    <name type="scientific">Hyphomonas beringensis</name>
    <dbReference type="NCBI Taxonomy" id="1280946"/>
    <lineage>
        <taxon>Bacteria</taxon>
        <taxon>Pseudomonadati</taxon>
        <taxon>Pseudomonadota</taxon>
        <taxon>Alphaproteobacteria</taxon>
        <taxon>Hyphomonadales</taxon>
        <taxon>Hyphomonadaceae</taxon>
        <taxon>Hyphomonas</taxon>
    </lineage>
</organism>
<dbReference type="OrthoDB" id="9810782at2"/>
<proteinExistence type="predicted"/>
<dbReference type="AlphaFoldDB" id="A0A062UCL5"/>
<comment type="caution">
    <text evidence="1">The sequence shown here is derived from an EMBL/GenBank/DDBJ whole genome shotgun (WGS) entry which is preliminary data.</text>
</comment>
<evidence type="ECO:0000313" key="2">
    <source>
        <dbReference type="Proteomes" id="UP000027037"/>
    </source>
</evidence>
<dbReference type="Proteomes" id="UP000027037">
    <property type="component" value="Unassembled WGS sequence"/>
</dbReference>
<dbReference type="RefSeq" id="WP_034796099.1">
    <property type="nucleotide sequence ID" value="NZ_AWFF01000038.1"/>
</dbReference>
<keyword evidence="2" id="KW-1185">Reference proteome</keyword>
<sequence>MQLWKKAVIFTGSALATAGAGYVARNLLRQYLGHHTNTTSPRLIPAVANRVTSVPNKQRTRARAR</sequence>
<accession>A0A062UCL5</accession>
<name>A0A062UCL5_9PROT</name>
<protein>
    <submittedName>
        <fullName evidence="1">Uncharacterized protein</fullName>
    </submittedName>
</protein>
<evidence type="ECO:0000313" key="1">
    <source>
        <dbReference type="EMBL" id="KCZ54334.1"/>
    </source>
</evidence>